<evidence type="ECO:0000313" key="4">
    <source>
        <dbReference type="EMBL" id="KAK1766231.1"/>
    </source>
</evidence>
<feature type="compositionally biased region" description="Basic and acidic residues" evidence="2">
    <location>
        <begin position="1377"/>
        <end position="1387"/>
    </location>
</feature>
<comment type="subunit">
    <text evidence="1">Component of the NuA4 histone acetyltransferase complex.</text>
</comment>
<dbReference type="PROSITE" id="PS50013">
    <property type="entry name" value="CHROMO_2"/>
    <property type="match status" value="1"/>
</dbReference>
<feature type="region of interest" description="Disordered" evidence="2">
    <location>
        <begin position="1"/>
        <end position="33"/>
    </location>
</feature>
<feature type="compositionally biased region" description="Basic and acidic residues" evidence="2">
    <location>
        <begin position="369"/>
        <end position="378"/>
    </location>
</feature>
<feature type="region of interest" description="Disordered" evidence="2">
    <location>
        <begin position="1068"/>
        <end position="1120"/>
    </location>
</feature>
<dbReference type="SUPFAM" id="SSF54160">
    <property type="entry name" value="Chromo domain-like"/>
    <property type="match status" value="1"/>
</dbReference>
<gene>
    <name evidence="4" type="ORF">QBC33DRAFT_589270</name>
</gene>
<feature type="region of interest" description="Disordered" evidence="2">
    <location>
        <begin position="1377"/>
        <end position="1450"/>
    </location>
</feature>
<feature type="compositionally biased region" description="Basic residues" evidence="2">
    <location>
        <begin position="10"/>
        <end position="28"/>
    </location>
</feature>
<dbReference type="Gene3D" id="3.40.50.12360">
    <property type="match status" value="1"/>
</dbReference>
<reference evidence="4" key="1">
    <citation type="submission" date="2023-06" db="EMBL/GenBank/DDBJ databases">
        <title>Genome-scale phylogeny and comparative genomics of the fungal order Sordariales.</title>
        <authorList>
            <consortium name="Lawrence Berkeley National Laboratory"/>
            <person name="Hensen N."/>
            <person name="Bonometti L."/>
            <person name="Westerberg I."/>
            <person name="Brannstrom I.O."/>
            <person name="Guillou S."/>
            <person name="Cros-Aarteil S."/>
            <person name="Calhoun S."/>
            <person name="Haridas S."/>
            <person name="Kuo A."/>
            <person name="Mondo S."/>
            <person name="Pangilinan J."/>
            <person name="Riley R."/>
            <person name="Labutti K."/>
            <person name="Andreopoulos B."/>
            <person name="Lipzen A."/>
            <person name="Chen C."/>
            <person name="Yanf M."/>
            <person name="Daum C."/>
            <person name="Ng V."/>
            <person name="Clum A."/>
            <person name="Steindorff A."/>
            <person name="Ohm R."/>
            <person name="Martin F."/>
            <person name="Silar P."/>
            <person name="Natvig D."/>
            <person name="Lalanne C."/>
            <person name="Gautier V."/>
            <person name="Ament-Velasquez S.L."/>
            <person name="Kruys A."/>
            <person name="Hutchinson M.I."/>
            <person name="Powell A.J."/>
            <person name="Barry K."/>
            <person name="Miller A.N."/>
            <person name="Grigoriev I.V."/>
            <person name="Debuchy R."/>
            <person name="Gladieux P."/>
            <person name="Thoren M.H."/>
            <person name="Johannesson H."/>
        </authorList>
    </citation>
    <scope>NUCLEOTIDE SEQUENCE</scope>
    <source>
        <strain evidence="4">8032-3</strain>
    </source>
</reference>
<dbReference type="InterPro" id="IPR016197">
    <property type="entry name" value="Chromo-like_dom_sf"/>
</dbReference>
<feature type="compositionally biased region" description="Basic and acidic residues" evidence="2">
    <location>
        <begin position="276"/>
        <end position="286"/>
    </location>
</feature>
<protein>
    <recommendedName>
        <fullName evidence="3">Chromo domain-containing protein</fullName>
    </recommendedName>
</protein>
<dbReference type="Proteomes" id="UP001244011">
    <property type="component" value="Unassembled WGS sequence"/>
</dbReference>
<dbReference type="GO" id="GO:0006338">
    <property type="term" value="P:chromatin remodeling"/>
    <property type="evidence" value="ECO:0007669"/>
    <property type="project" value="UniProtKB-ARBA"/>
</dbReference>
<feature type="compositionally biased region" description="Polar residues" evidence="2">
    <location>
        <begin position="544"/>
        <end position="553"/>
    </location>
</feature>
<sequence length="1450" mass="156644">MPMTDGPSKSSRRRKKDKSSSRRKSKQKPKVEDELYAIKDIIDEKYERGRVWYRIDWEDDPNTGEQFDPSWEPAENATEDAIAAWEKAKGERAAAEHTHEAHTPSLDTDSQPVLPPNERTKNFKRRRADSGLSSTGASPGGSPQKKRRLEQLTAGPGIEDTGLEEESTWSFAEPLPQKRGTLVVGVPARPHFDPAEYIPVGPSSSSQNTSPPHPLPNRDTAQREAEVSQRTIPDSQDFPESIPSHITATSGLVRDSESLRDSAIGPSDSQSLHSTHPGDRQDHTSENRVAVPIATTTTSQEASEKSSKPATSQGQSELSGEPIPSRQPDSPLHDTPSFQSTSTSGRAVLADSNLGGGSTVPPEFPADTPSHHLGRDHSPPPGNFLSQPDFGLEVPTLESSLPRPSDRTASEITSSGNASGKNLLLGTHVSRSVITDTSPHSAQVVRPLSSNPGDIRTQSDDQISIGDNEDQAAAATEHSVSTELPDPQSAGHPLSRLNGDIPTSSSNINNHEPAPPSVARSDHGPPSDQEVIAQIVDLEEGSAGQESQASPSPLSRIHSPSTPPARNSDKFSASRPRPSTPSPPDMDRSSRDASTPLSAVERFRKLQAEVFGQSPAQSSDSTSSRETGTGSSQFSLSPAAQPQQAGASNVVAPSSGQYTATGDLAASPALHPTSAIGDTPSNAQSPHVQYTLPHLRANLVDRHQNEAIVPATVAPLDLAPAAEPSTIQDIVVPEATSHALFEASTSEETADDVLPGIESQQSPTEMEDDSFLAAVVRPVTAGSNGYIVTLPMLASTRAQYLKAIHANKSSMLAYGDFFTTDNAKIPDGALISTMDSIFQHLSDLCDMPAFAESLPEMTPDGKKKHATGTNSKFSFVYELLEQLQDLDTRVLLVARPGRVLEFIEAVVATSGFSYHHLGQGTAASGDSEKLAVILASSDQDLTGIQPGVDVVILFDSSARSVDLPESLARDGMAHPIVLSLVVTCSIEHIDLRLSENMDPLSRRNAVNFALVASQELIRDPKRSGFMEPHEVALHFAEFIRDPDADLEWEPQGIPDDLFDFYLSSQVPPREPLGDSAGLGDDSARSKSRKRLIQDDVEEETPKRARIAGTQEPAANRTPPAMSDLLKKLLATRGPNSKVLEPTVEVSVSQLESLASKIALLSSRLRDKGVIETKLGEHVKSLETQVKSHEKSIRDIQPKYMEALRDRGVYEVEQIKALEMAAKMAQQLETSKAEDLRVKEQNILLETKLAEATTAVLRGSSDAEISSLASSSARELQEAKAKIETLEKKLATIQKDMDYSREAYQRASTSASELGLENSELKERIKELERMAADNLARIQQINAQNESQEYQRQWEESRAILRDRERELDRVREELRQLKSGRRETRHPSVPRSPRTGVMSPRVVGRGAGGGASSRGTSPAASGGMDGSPVAGMTFFNQAPGNGRWGHLRD</sequence>
<proteinExistence type="predicted"/>
<feature type="compositionally biased region" description="Polar residues" evidence="2">
    <location>
        <begin position="308"/>
        <end position="318"/>
    </location>
</feature>
<dbReference type="CDD" id="cd00024">
    <property type="entry name" value="CD_CSD"/>
    <property type="match status" value="1"/>
</dbReference>
<feature type="compositionally biased region" description="Polar residues" evidence="2">
    <location>
        <begin position="429"/>
        <end position="441"/>
    </location>
</feature>
<dbReference type="RefSeq" id="XP_060282444.1">
    <property type="nucleotide sequence ID" value="XM_060431576.1"/>
</dbReference>
<feature type="region of interest" description="Disordered" evidence="2">
    <location>
        <begin position="58"/>
        <end position="654"/>
    </location>
</feature>
<evidence type="ECO:0000256" key="2">
    <source>
        <dbReference type="SAM" id="MobiDB-lite"/>
    </source>
</evidence>
<accession>A0AAJ0BXR8</accession>
<dbReference type="Gene3D" id="2.40.50.40">
    <property type="match status" value="1"/>
</dbReference>
<feature type="domain" description="Chromo" evidence="3">
    <location>
        <begin position="36"/>
        <end position="76"/>
    </location>
</feature>
<dbReference type="EMBL" id="MU839012">
    <property type="protein sequence ID" value="KAK1766231.1"/>
    <property type="molecule type" value="Genomic_DNA"/>
</dbReference>
<organism evidence="4 5">
    <name type="scientific">Phialemonium atrogriseum</name>
    <dbReference type="NCBI Taxonomy" id="1093897"/>
    <lineage>
        <taxon>Eukaryota</taxon>
        <taxon>Fungi</taxon>
        <taxon>Dikarya</taxon>
        <taxon>Ascomycota</taxon>
        <taxon>Pezizomycotina</taxon>
        <taxon>Sordariomycetes</taxon>
        <taxon>Sordariomycetidae</taxon>
        <taxon>Cephalothecales</taxon>
        <taxon>Cephalothecaceae</taxon>
        <taxon>Phialemonium</taxon>
    </lineage>
</organism>
<feature type="compositionally biased region" description="Basic and acidic residues" evidence="2">
    <location>
        <begin position="86"/>
        <end position="102"/>
    </location>
</feature>
<feature type="compositionally biased region" description="Polar residues" evidence="2">
    <location>
        <begin position="336"/>
        <end position="345"/>
    </location>
</feature>
<dbReference type="InterPro" id="IPR038609">
    <property type="entry name" value="HDA1_su2/3_sf"/>
</dbReference>
<keyword evidence="5" id="KW-1185">Reference proteome</keyword>
<feature type="compositionally biased region" description="Polar residues" evidence="2">
    <location>
        <begin position="501"/>
        <end position="510"/>
    </location>
</feature>
<evidence type="ECO:0000259" key="3">
    <source>
        <dbReference type="PROSITE" id="PS50013"/>
    </source>
</evidence>
<feature type="compositionally biased region" description="Polar residues" evidence="2">
    <location>
        <begin position="410"/>
        <end position="420"/>
    </location>
</feature>
<feature type="compositionally biased region" description="Low complexity" evidence="2">
    <location>
        <begin position="614"/>
        <end position="648"/>
    </location>
</feature>
<dbReference type="InterPro" id="IPR000953">
    <property type="entry name" value="Chromo/chromo_shadow_dom"/>
</dbReference>
<comment type="caution">
    <text evidence="4">The sequence shown here is derived from an EMBL/GenBank/DDBJ whole genome shotgun (WGS) entry which is preliminary data.</text>
</comment>
<evidence type="ECO:0000256" key="1">
    <source>
        <dbReference type="ARBA" id="ARBA00011353"/>
    </source>
</evidence>
<evidence type="ECO:0000313" key="5">
    <source>
        <dbReference type="Proteomes" id="UP001244011"/>
    </source>
</evidence>
<name>A0AAJ0BXR8_9PEZI</name>
<dbReference type="GeneID" id="85314763"/>
<feature type="compositionally biased region" description="Low complexity" evidence="2">
    <location>
        <begin position="1414"/>
        <end position="1423"/>
    </location>
</feature>